<organism evidence="4 5">
    <name type="scientific">Pseudofrankia asymbiotica</name>
    <dbReference type="NCBI Taxonomy" id="1834516"/>
    <lineage>
        <taxon>Bacteria</taxon>
        <taxon>Bacillati</taxon>
        <taxon>Actinomycetota</taxon>
        <taxon>Actinomycetes</taxon>
        <taxon>Frankiales</taxon>
        <taxon>Frankiaceae</taxon>
        <taxon>Pseudofrankia</taxon>
    </lineage>
</organism>
<name>A0A1V2I1I4_9ACTN</name>
<gene>
    <name evidence="4" type="ORF">BL253_34195</name>
</gene>
<dbReference type="PANTHER" id="PTHR30483">
    <property type="entry name" value="LEUCINE-SPECIFIC-BINDING PROTEIN"/>
    <property type="match status" value="1"/>
</dbReference>
<evidence type="ECO:0000313" key="5">
    <source>
        <dbReference type="Proteomes" id="UP000188929"/>
    </source>
</evidence>
<reference evidence="5" key="1">
    <citation type="submission" date="2016-10" db="EMBL/GenBank/DDBJ databases">
        <title>Frankia sp. NRRL B-16386 Genome sequencing.</title>
        <authorList>
            <person name="Ghodhbane-Gtari F."/>
            <person name="Swanson E."/>
            <person name="Gueddou A."/>
            <person name="Hezbri K."/>
            <person name="Ktari K."/>
            <person name="Nouioui I."/>
            <person name="Morris K."/>
            <person name="Simpson S."/>
            <person name="Abebe-Akele F."/>
            <person name="Thomas K."/>
            <person name="Gtari M."/>
            <person name="Tisa L.S."/>
        </authorList>
    </citation>
    <scope>NUCLEOTIDE SEQUENCE [LARGE SCALE GENOMIC DNA]</scope>
    <source>
        <strain evidence="5">NRRL B-16386</strain>
    </source>
</reference>
<dbReference type="OrthoDB" id="3204832at2"/>
<dbReference type="InterPro" id="IPR051010">
    <property type="entry name" value="BCAA_transport"/>
</dbReference>
<keyword evidence="5" id="KW-1185">Reference proteome</keyword>
<keyword evidence="2" id="KW-0732">Signal</keyword>
<evidence type="ECO:0000259" key="3">
    <source>
        <dbReference type="Pfam" id="PF13458"/>
    </source>
</evidence>
<dbReference type="Proteomes" id="UP000188929">
    <property type="component" value="Unassembled WGS sequence"/>
</dbReference>
<dbReference type="STRING" id="1834516.BL253_34195"/>
<evidence type="ECO:0000256" key="1">
    <source>
        <dbReference type="ARBA" id="ARBA00010062"/>
    </source>
</evidence>
<proteinExistence type="inferred from homology"/>
<dbReference type="AlphaFoldDB" id="A0A1V2I1I4"/>
<dbReference type="SUPFAM" id="SSF53822">
    <property type="entry name" value="Periplasmic binding protein-like I"/>
    <property type="match status" value="1"/>
</dbReference>
<protein>
    <submittedName>
        <fullName evidence="4">Branched-chain amino acid ABC transporter substrate-binding protein</fullName>
    </submittedName>
</protein>
<dbReference type="Pfam" id="PF13458">
    <property type="entry name" value="Peripla_BP_6"/>
    <property type="match status" value="1"/>
</dbReference>
<dbReference type="InterPro" id="IPR028081">
    <property type="entry name" value="Leu-bd"/>
</dbReference>
<dbReference type="RefSeq" id="WP_076821963.1">
    <property type="nucleotide sequence ID" value="NZ_MOMC01000094.1"/>
</dbReference>
<dbReference type="PANTHER" id="PTHR30483:SF6">
    <property type="entry name" value="PERIPLASMIC BINDING PROTEIN OF ABC TRANSPORTER FOR NATURAL AMINO ACIDS"/>
    <property type="match status" value="1"/>
</dbReference>
<evidence type="ECO:0000256" key="2">
    <source>
        <dbReference type="ARBA" id="ARBA00022729"/>
    </source>
</evidence>
<evidence type="ECO:0000313" key="4">
    <source>
        <dbReference type="EMBL" id="ONH22987.1"/>
    </source>
</evidence>
<dbReference type="CDD" id="cd06341">
    <property type="entry name" value="PBP1_ABC_ligand_binding-like"/>
    <property type="match status" value="1"/>
</dbReference>
<dbReference type="Gene3D" id="3.40.50.2300">
    <property type="match status" value="2"/>
</dbReference>
<comment type="similarity">
    <text evidence="1">Belongs to the leucine-binding protein family.</text>
</comment>
<dbReference type="InterPro" id="IPR028082">
    <property type="entry name" value="Peripla_BP_I"/>
</dbReference>
<sequence>MLLAAAGALAGCGTSGETGSARVGGACESPGVTAGNIRLGLLFPDSGSAQSLFGSFRAGVDARLGVANSAGGVHGRQVTYDWEDDASDPRTNLAGATALVDRGAFAILESTSASSGSAEFLHDKGIPVAGTSLEEPWTIYDNMFSYSNLLSESGSVSTYGDFVAAHGGHSAVMVVSQYTETSLDFAAELTASLKAAGIQVVATVDATAPINLEGLGHKIKDSGADVLVGTVTGSSFGQAVLAARGAQANLQVILSPAGYDQRILNVFKAIIAGAYFVADFLPFETGRPAHRQFLAAMSRYAPETQPATQQAALSGWISTDIMLRGLQVASDCPTRASLISALRAVRGYTADGLLTQPIDFRADFGKLTRCLAFVQVNPDGTRFTPVDPLPRCGQPVAR</sequence>
<accession>A0A1V2I1I4</accession>
<dbReference type="EMBL" id="MOMC01000094">
    <property type="protein sequence ID" value="ONH22987.1"/>
    <property type="molecule type" value="Genomic_DNA"/>
</dbReference>
<comment type="caution">
    <text evidence="4">The sequence shown here is derived from an EMBL/GenBank/DDBJ whole genome shotgun (WGS) entry which is preliminary data.</text>
</comment>
<feature type="domain" description="Leucine-binding protein" evidence="3">
    <location>
        <begin position="37"/>
        <end position="380"/>
    </location>
</feature>